<name>A0A3N4I163_ASCIM</name>
<dbReference type="AlphaFoldDB" id="A0A3N4I163"/>
<evidence type="ECO:0000313" key="2">
    <source>
        <dbReference type="Proteomes" id="UP000275078"/>
    </source>
</evidence>
<dbReference type="EMBL" id="ML119720">
    <property type="protein sequence ID" value="RPA77840.1"/>
    <property type="molecule type" value="Genomic_DNA"/>
</dbReference>
<accession>A0A3N4I163</accession>
<keyword evidence="2" id="KW-1185">Reference proteome</keyword>
<reference evidence="1 2" key="1">
    <citation type="journal article" date="2018" name="Nat. Ecol. Evol.">
        <title>Pezizomycetes genomes reveal the molecular basis of ectomycorrhizal truffle lifestyle.</title>
        <authorList>
            <person name="Murat C."/>
            <person name="Payen T."/>
            <person name="Noel B."/>
            <person name="Kuo A."/>
            <person name="Morin E."/>
            <person name="Chen J."/>
            <person name="Kohler A."/>
            <person name="Krizsan K."/>
            <person name="Balestrini R."/>
            <person name="Da Silva C."/>
            <person name="Montanini B."/>
            <person name="Hainaut M."/>
            <person name="Levati E."/>
            <person name="Barry K.W."/>
            <person name="Belfiori B."/>
            <person name="Cichocki N."/>
            <person name="Clum A."/>
            <person name="Dockter R.B."/>
            <person name="Fauchery L."/>
            <person name="Guy J."/>
            <person name="Iotti M."/>
            <person name="Le Tacon F."/>
            <person name="Lindquist E.A."/>
            <person name="Lipzen A."/>
            <person name="Malagnac F."/>
            <person name="Mello A."/>
            <person name="Molinier V."/>
            <person name="Miyauchi S."/>
            <person name="Poulain J."/>
            <person name="Riccioni C."/>
            <person name="Rubini A."/>
            <person name="Sitrit Y."/>
            <person name="Splivallo R."/>
            <person name="Traeger S."/>
            <person name="Wang M."/>
            <person name="Zifcakova L."/>
            <person name="Wipf D."/>
            <person name="Zambonelli A."/>
            <person name="Paolocci F."/>
            <person name="Nowrousian M."/>
            <person name="Ottonello S."/>
            <person name="Baldrian P."/>
            <person name="Spatafora J.W."/>
            <person name="Henrissat B."/>
            <person name="Nagy L.G."/>
            <person name="Aury J.M."/>
            <person name="Wincker P."/>
            <person name="Grigoriev I.V."/>
            <person name="Bonfante P."/>
            <person name="Martin F.M."/>
        </authorList>
    </citation>
    <scope>NUCLEOTIDE SEQUENCE [LARGE SCALE GENOMIC DNA]</scope>
    <source>
        <strain evidence="1 2">RN42</strain>
    </source>
</reference>
<sequence>MTSFFSLPIELHYTIASFLIPEYPVPLSAPKHDSKTQSDVGKYQLTNDPTLFPVPPLEDPYMLEINKHRQILPQNTFIATLSLIQALNSISSSSSESCYYRYTLIQSVYISTSAVLLKKVISTYMIYAQRQTQLHKIRECNYLWKVALHGYISIVFTSFRIKAETSAQPKFWRTFLKAWDDDVRFPVPLVKADGFCECYSRHLRGHSSGRNQIACKVIFQLIDDIETFAVANEITLVRAERLERATRFRKLRVDGETGPVQKRVVEGLWLATESPYENKDRGYYGWGTSFVRGRPYVWVMDRGQVVGSYAGRRWMWADDKGNVWRGAGRLRRRLGELAARYGFEEVVMGWGLEFSGDEKVDKEKLGKMFDCRVKIGPDSFREGRERMVEKTLTLWRAE</sequence>
<organism evidence="1 2">
    <name type="scientific">Ascobolus immersus RN42</name>
    <dbReference type="NCBI Taxonomy" id="1160509"/>
    <lineage>
        <taxon>Eukaryota</taxon>
        <taxon>Fungi</taxon>
        <taxon>Dikarya</taxon>
        <taxon>Ascomycota</taxon>
        <taxon>Pezizomycotina</taxon>
        <taxon>Pezizomycetes</taxon>
        <taxon>Pezizales</taxon>
        <taxon>Ascobolaceae</taxon>
        <taxon>Ascobolus</taxon>
    </lineage>
</organism>
<gene>
    <name evidence="1" type="ORF">BJ508DRAFT_309810</name>
</gene>
<proteinExistence type="predicted"/>
<evidence type="ECO:0000313" key="1">
    <source>
        <dbReference type="EMBL" id="RPA77840.1"/>
    </source>
</evidence>
<protein>
    <submittedName>
        <fullName evidence="1">Uncharacterized protein</fullName>
    </submittedName>
</protein>
<dbReference type="Proteomes" id="UP000275078">
    <property type="component" value="Unassembled WGS sequence"/>
</dbReference>